<dbReference type="Pfam" id="PF02572">
    <property type="entry name" value="CobA_CobO_BtuR"/>
    <property type="match status" value="1"/>
</dbReference>
<dbReference type="InterPro" id="IPR003724">
    <property type="entry name" value="CblAdoTrfase_CobA"/>
</dbReference>
<evidence type="ECO:0000259" key="9">
    <source>
        <dbReference type="Pfam" id="PF12557"/>
    </source>
</evidence>
<comment type="subcellular location">
    <subcellularLocation>
        <location evidence="8">Cytoplasm</location>
    </subcellularLocation>
</comment>
<dbReference type="CDD" id="cd00561">
    <property type="entry name" value="CobA_ACA"/>
    <property type="match status" value="1"/>
</dbReference>
<keyword evidence="8" id="KW-0169">Cobalamin biosynthesis</keyword>
<evidence type="ECO:0000256" key="7">
    <source>
        <dbReference type="ARBA" id="ARBA00048692"/>
    </source>
</evidence>
<organism evidence="10 11">
    <name type="scientific">Methylocella tundrae</name>
    <dbReference type="NCBI Taxonomy" id="227605"/>
    <lineage>
        <taxon>Bacteria</taxon>
        <taxon>Pseudomonadati</taxon>
        <taxon>Pseudomonadota</taxon>
        <taxon>Alphaproteobacteria</taxon>
        <taxon>Hyphomicrobiales</taxon>
        <taxon>Beijerinckiaceae</taxon>
        <taxon>Methylocella</taxon>
    </lineage>
</organism>
<dbReference type="GO" id="GO:0009236">
    <property type="term" value="P:cobalamin biosynthetic process"/>
    <property type="evidence" value="ECO:0007669"/>
    <property type="project" value="UniProtKB-UniRule"/>
</dbReference>
<keyword evidence="8" id="KW-0067">ATP-binding</keyword>
<comment type="catalytic activity">
    <reaction evidence="6 8">
        <text>2 cob(II)yrinate a,c diamide + reduced [electron-transfer flavoprotein] + 2 ATP = 2 adenosylcob(III)yrinate a,c-diamide + 2 triphosphate + oxidized [electron-transfer flavoprotein] + 3 H(+)</text>
        <dbReference type="Rhea" id="RHEA:11528"/>
        <dbReference type="Rhea" id="RHEA-COMP:10685"/>
        <dbReference type="Rhea" id="RHEA-COMP:10686"/>
        <dbReference type="ChEBI" id="CHEBI:15378"/>
        <dbReference type="ChEBI" id="CHEBI:18036"/>
        <dbReference type="ChEBI" id="CHEBI:30616"/>
        <dbReference type="ChEBI" id="CHEBI:57692"/>
        <dbReference type="ChEBI" id="CHEBI:58307"/>
        <dbReference type="ChEBI" id="CHEBI:58503"/>
        <dbReference type="ChEBI" id="CHEBI:58537"/>
        <dbReference type="EC" id="2.5.1.17"/>
    </reaction>
</comment>
<dbReference type="UniPathway" id="UPA00148">
    <property type="reaction ID" value="UER00233"/>
</dbReference>
<keyword evidence="8 10" id="KW-0808">Transferase</keyword>
<dbReference type="GO" id="GO:0006779">
    <property type="term" value="P:porphyrin-containing compound biosynthetic process"/>
    <property type="evidence" value="ECO:0007669"/>
    <property type="project" value="UniProtKB-UniRule"/>
</dbReference>
<dbReference type="GO" id="GO:0005524">
    <property type="term" value="F:ATP binding"/>
    <property type="evidence" value="ECO:0007669"/>
    <property type="project" value="UniProtKB-UniRule"/>
</dbReference>
<comment type="catalytic activity">
    <reaction evidence="7 8">
        <text>2 cob(II)alamin + reduced [electron-transfer flavoprotein] + 2 ATP = 2 adenosylcob(III)alamin + 2 triphosphate + oxidized [electron-transfer flavoprotein] + 3 H(+)</text>
        <dbReference type="Rhea" id="RHEA:28671"/>
        <dbReference type="Rhea" id="RHEA-COMP:10685"/>
        <dbReference type="Rhea" id="RHEA-COMP:10686"/>
        <dbReference type="ChEBI" id="CHEBI:15378"/>
        <dbReference type="ChEBI" id="CHEBI:16304"/>
        <dbReference type="ChEBI" id="CHEBI:18036"/>
        <dbReference type="ChEBI" id="CHEBI:18408"/>
        <dbReference type="ChEBI" id="CHEBI:30616"/>
        <dbReference type="ChEBI" id="CHEBI:57692"/>
        <dbReference type="ChEBI" id="CHEBI:58307"/>
        <dbReference type="EC" id="2.5.1.17"/>
    </reaction>
</comment>
<dbReference type="PANTHER" id="PTHR46638:SF1">
    <property type="entry name" value="CORRINOID ADENOSYLTRANSFERASE"/>
    <property type="match status" value="1"/>
</dbReference>
<keyword evidence="4 8" id="KW-0627">Porphyrin biosynthesis</keyword>
<dbReference type="SUPFAM" id="SSF52540">
    <property type="entry name" value="P-loop containing nucleoside triphosphate hydrolases"/>
    <property type="match status" value="1"/>
</dbReference>
<comment type="pathway">
    <text evidence="1 8">Cofactor biosynthesis; adenosylcobalamin biosynthesis; adenosylcobalamin from cob(II)yrinate a,c-diamide: step 2/7.</text>
</comment>
<sequence length="232" mass="25057">MNHEKAAAVLSAVIVAFATGFDGTAALSELSDEAKASRHREKMQKRKAVQDAEVAGKAITGKGLLIVHTGAGKGKSTAAFGLLLRALGHGWRCGVVQFIKGAWETGERDMFRRFPDLVAWHSMGKGFTWETQDRARDVAAAEAAWAKALDLMADPAIKLIVLDELNIALRYDYLPLAMVVAELSGRRPDLHVIVTGRNAKAELIAAADLVTEMSLVKHHFSAGVKAQQGIEF</sequence>
<comment type="function">
    <text evidence="5 8">Required for both de novo synthesis of the corrin ring for the assimilation of exogenous corrinoids. Participates in the adenosylation of a variety of incomplete and complete corrinoids.</text>
</comment>
<dbReference type="EMBL" id="LR536450">
    <property type="protein sequence ID" value="VFU08962.1"/>
    <property type="molecule type" value="Genomic_DNA"/>
</dbReference>
<dbReference type="InterPro" id="IPR025826">
    <property type="entry name" value="Co_AT_N_dom"/>
</dbReference>
<dbReference type="NCBIfam" id="TIGR00708">
    <property type="entry name" value="cobA"/>
    <property type="match status" value="1"/>
</dbReference>
<evidence type="ECO:0000313" key="11">
    <source>
        <dbReference type="Proteomes" id="UP000294360"/>
    </source>
</evidence>
<dbReference type="InterPro" id="IPR027417">
    <property type="entry name" value="P-loop_NTPase"/>
</dbReference>
<dbReference type="AlphaFoldDB" id="A0A4U8Z120"/>
<evidence type="ECO:0000256" key="2">
    <source>
        <dbReference type="ARBA" id="ARBA00007487"/>
    </source>
</evidence>
<dbReference type="GO" id="GO:0008817">
    <property type="term" value="F:corrinoid adenosyltransferase activity"/>
    <property type="evidence" value="ECO:0007669"/>
    <property type="project" value="UniProtKB-UniRule"/>
</dbReference>
<accession>A0A4U8Z120</accession>
<evidence type="ECO:0000256" key="3">
    <source>
        <dbReference type="ARBA" id="ARBA00012454"/>
    </source>
</evidence>
<dbReference type="Proteomes" id="UP000294360">
    <property type="component" value="Chromosome"/>
</dbReference>
<proteinExistence type="inferred from homology"/>
<name>A0A4U8Z120_METTU</name>
<keyword evidence="8" id="KW-0547">Nucleotide-binding</keyword>
<comment type="similarity">
    <text evidence="2 8">Belongs to the Cob(I)alamin adenosyltransferase family.</text>
</comment>
<dbReference type="Gene3D" id="3.40.50.300">
    <property type="entry name" value="P-loop containing nucleotide triphosphate hydrolases"/>
    <property type="match status" value="1"/>
</dbReference>
<evidence type="ECO:0000256" key="8">
    <source>
        <dbReference type="PIRNR" id="PIRNR015617"/>
    </source>
</evidence>
<dbReference type="EC" id="2.5.1.17" evidence="3 8"/>
<dbReference type="Pfam" id="PF12557">
    <property type="entry name" value="Co_AT_N"/>
    <property type="match status" value="1"/>
</dbReference>
<dbReference type="NCBIfam" id="NF004637">
    <property type="entry name" value="PRK05986.1"/>
    <property type="match status" value="1"/>
</dbReference>
<evidence type="ECO:0000313" key="10">
    <source>
        <dbReference type="EMBL" id="VFU08962.1"/>
    </source>
</evidence>
<evidence type="ECO:0000256" key="4">
    <source>
        <dbReference type="ARBA" id="ARBA00023244"/>
    </source>
</evidence>
<dbReference type="OrthoDB" id="9810309at2"/>
<dbReference type="GO" id="GO:0005737">
    <property type="term" value="C:cytoplasm"/>
    <property type="evidence" value="ECO:0007669"/>
    <property type="project" value="UniProtKB-SubCell"/>
</dbReference>
<feature type="domain" description="Cob(I)alamin adenosyltransferase N-terminal" evidence="9">
    <location>
        <begin position="35"/>
        <end position="54"/>
    </location>
</feature>
<protein>
    <recommendedName>
        <fullName evidence="3 8">Corrinoid adenosyltransferase</fullName>
        <ecNumber evidence="3 8">2.5.1.17</ecNumber>
    </recommendedName>
    <alternativeName>
        <fullName evidence="8">Cob(II)alamin adenosyltransferase</fullName>
    </alternativeName>
    <alternativeName>
        <fullName evidence="8">Cob(II)yrinic acid a,c-diamide adenosyltransferase</fullName>
    </alternativeName>
</protein>
<evidence type="ECO:0000256" key="5">
    <source>
        <dbReference type="ARBA" id="ARBA00024929"/>
    </source>
</evidence>
<dbReference type="PIRSF" id="PIRSF015617">
    <property type="entry name" value="Adensltrnsf_CobA"/>
    <property type="match status" value="1"/>
</dbReference>
<dbReference type="PANTHER" id="PTHR46638">
    <property type="entry name" value="CORRINOID ADENOSYLTRANSFERASE"/>
    <property type="match status" value="1"/>
</dbReference>
<evidence type="ECO:0000256" key="1">
    <source>
        <dbReference type="ARBA" id="ARBA00005121"/>
    </source>
</evidence>
<reference evidence="10 11" key="1">
    <citation type="submission" date="2019-03" db="EMBL/GenBank/DDBJ databases">
        <authorList>
            <person name="Kox A.R. M."/>
        </authorList>
    </citation>
    <scope>NUCLEOTIDE SEQUENCE [LARGE SCALE GENOMIC DNA]</scope>
    <source>
        <strain evidence="10">MTUNDRAET4 annotated genome</strain>
    </source>
</reference>
<gene>
    <name evidence="10" type="primary">cobO</name>
    <name evidence="10" type="ORF">MTUNDRAET4_2069</name>
</gene>
<dbReference type="KEGG" id="mtun:MTUNDRAET4_2069"/>
<keyword evidence="8" id="KW-0963">Cytoplasm</keyword>
<evidence type="ECO:0000256" key="6">
    <source>
        <dbReference type="ARBA" id="ARBA00048555"/>
    </source>
</evidence>